<dbReference type="EC" id="6.2.1.13" evidence="2"/>
<dbReference type="InterPro" id="IPR032875">
    <property type="entry name" value="Succ_CoA_lig_flav_dom"/>
</dbReference>
<evidence type="ECO:0000256" key="6">
    <source>
        <dbReference type="PROSITE-ProRule" id="PRU00409"/>
    </source>
</evidence>
<dbReference type="NCBIfam" id="TIGR02717">
    <property type="entry name" value="AcCoA-syn-alpha"/>
    <property type="match status" value="1"/>
</dbReference>
<evidence type="ECO:0000313" key="9">
    <source>
        <dbReference type="Proteomes" id="UP000010866"/>
    </source>
</evidence>
<dbReference type="RefSeq" id="WP_015324018.1">
    <property type="nucleotide sequence ID" value="NC_019977.1"/>
</dbReference>
<dbReference type="InterPro" id="IPR036291">
    <property type="entry name" value="NAD(P)-bd_dom_sf"/>
</dbReference>
<dbReference type="SUPFAM" id="SSF51735">
    <property type="entry name" value="NAD(P)-binding Rossmann-fold domains"/>
    <property type="match status" value="1"/>
</dbReference>
<dbReference type="Proteomes" id="UP000010866">
    <property type="component" value="Chromosome"/>
</dbReference>
<proteinExistence type="predicted"/>
<keyword evidence="9" id="KW-1185">Reference proteome</keyword>
<dbReference type="Pfam" id="PF19045">
    <property type="entry name" value="Ligase_CoA_2"/>
    <property type="match status" value="1"/>
</dbReference>
<dbReference type="InterPro" id="IPR016102">
    <property type="entry name" value="Succinyl-CoA_synth-like"/>
</dbReference>
<dbReference type="GeneID" id="14407691"/>
<dbReference type="SMART" id="SM00881">
    <property type="entry name" value="CoA_binding"/>
    <property type="match status" value="1"/>
</dbReference>
<dbReference type="SUPFAM" id="SSF56059">
    <property type="entry name" value="Glutathione synthetase ATP-binding domain-like"/>
    <property type="match status" value="1"/>
</dbReference>
<dbReference type="InterPro" id="IPR003781">
    <property type="entry name" value="CoA-bd"/>
</dbReference>
<dbReference type="OrthoDB" id="18103at2157"/>
<dbReference type="PANTHER" id="PTHR43334">
    <property type="entry name" value="ACETATE--COA LIGASE [ADP-FORMING]"/>
    <property type="match status" value="1"/>
</dbReference>
<dbReference type="Pfam" id="PF13607">
    <property type="entry name" value="Succ_CoA_lig"/>
    <property type="match status" value="1"/>
</dbReference>
<dbReference type="SUPFAM" id="SSF52210">
    <property type="entry name" value="Succinyl-CoA synthetase domains"/>
    <property type="match status" value="2"/>
</dbReference>
<name>L0KVZ7_METHD</name>
<protein>
    <recommendedName>
        <fullName evidence="2">acetate--CoA ligase (ADP-forming)</fullName>
        <ecNumber evidence="2">6.2.1.13</ecNumber>
    </recommendedName>
</protein>
<dbReference type="FunFam" id="3.30.1490.20:FF:000020">
    <property type="entry name" value="Protein lysine acetyltransferase"/>
    <property type="match status" value="1"/>
</dbReference>
<dbReference type="AlphaFoldDB" id="L0KVZ7"/>
<dbReference type="Gene3D" id="3.40.50.261">
    <property type="entry name" value="Succinyl-CoA synthetase domains"/>
    <property type="match status" value="2"/>
</dbReference>
<dbReference type="InterPro" id="IPR013815">
    <property type="entry name" value="ATP_grasp_subdomain_1"/>
</dbReference>
<dbReference type="KEGG" id="mhz:Metho_0585"/>
<dbReference type="EMBL" id="CP003362">
    <property type="protein sequence ID" value="AGB48850.1"/>
    <property type="molecule type" value="Genomic_DNA"/>
</dbReference>
<dbReference type="GO" id="GO:0046872">
    <property type="term" value="F:metal ion binding"/>
    <property type="evidence" value="ECO:0007669"/>
    <property type="project" value="InterPro"/>
</dbReference>
<dbReference type="Gene3D" id="3.40.50.720">
    <property type="entry name" value="NAD(P)-binding Rossmann-like Domain"/>
    <property type="match status" value="1"/>
</dbReference>
<evidence type="ECO:0000259" key="7">
    <source>
        <dbReference type="PROSITE" id="PS50975"/>
    </source>
</evidence>
<comment type="catalytic activity">
    <reaction evidence="1">
        <text>acetate + ATP + CoA = acetyl-CoA + ADP + phosphate</text>
        <dbReference type="Rhea" id="RHEA:15081"/>
        <dbReference type="ChEBI" id="CHEBI:30089"/>
        <dbReference type="ChEBI" id="CHEBI:30616"/>
        <dbReference type="ChEBI" id="CHEBI:43474"/>
        <dbReference type="ChEBI" id="CHEBI:57287"/>
        <dbReference type="ChEBI" id="CHEBI:57288"/>
        <dbReference type="ChEBI" id="CHEBI:456216"/>
        <dbReference type="EC" id="6.2.1.13"/>
    </reaction>
</comment>
<gene>
    <name evidence="8" type="ordered locus">Metho_0585</name>
</gene>
<dbReference type="PANTHER" id="PTHR43334:SF1">
    <property type="entry name" value="3-HYDROXYPROPIONATE--COA LIGASE [ADP-FORMING]"/>
    <property type="match status" value="1"/>
</dbReference>
<dbReference type="STRING" id="867904.Metho_0585"/>
<keyword evidence="3" id="KW-0436">Ligase</keyword>
<dbReference type="HOGENOM" id="CLU_007415_3_1_2"/>
<evidence type="ECO:0000256" key="5">
    <source>
        <dbReference type="ARBA" id="ARBA00022840"/>
    </source>
</evidence>
<dbReference type="Gene3D" id="3.30.470.20">
    <property type="entry name" value="ATP-grasp fold, B domain"/>
    <property type="match status" value="1"/>
</dbReference>
<keyword evidence="5 6" id="KW-0067">ATP-binding</keyword>
<dbReference type="InterPro" id="IPR051538">
    <property type="entry name" value="Acyl-CoA_Synth/Transferase"/>
</dbReference>
<keyword evidence="4 6" id="KW-0547">Nucleotide-binding</keyword>
<dbReference type="Gene3D" id="3.30.1490.20">
    <property type="entry name" value="ATP-grasp fold, A domain"/>
    <property type="match status" value="1"/>
</dbReference>
<dbReference type="InterPro" id="IPR043938">
    <property type="entry name" value="Ligase_CoA_dom"/>
</dbReference>
<evidence type="ECO:0000256" key="3">
    <source>
        <dbReference type="ARBA" id="ARBA00022598"/>
    </source>
</evidence>
<dbReference type="Pfam" id="PF13549">
    <property type="entry name" value="ATP-grasp_5"/>
    <property type="match status" value="1"/>
</dbReference>
<feature type="domain" description="ATP-grasp" evidence="7">
    <location>
        <begin position="486"/>
        <end position="522"/>
    </location>
</feature>
<dbReference type="InterPro" id="IPR014089">
    <property type="entry name" value="AcCoA-synth-alpha"/>
</dbReference>
<dbReference type="PROSITE" id="PS50975">
    <property type="entry name" value="ATP_GRASP"/>
    <property type="match status" value="1"/>
</dbReference>
<dbReference type="InterPro" id="IPR011761">
    <property type="entry name" value="ATP-grasp"/>
</dbReference>
<evidence type="ECO:0000256" key="2">
    <source>
        <dbReference type="ARBA" id="ARBA00012957"/>
    </source>
</evidence>
<sequence length="696" mass="74163">MLDKLFDPDVVAVIGASRTEGKVGHAVLKNLLQGAGHQVIPINPKVNEILGLKCYADVLDVPEKIDLAVIVVPAAAVPSTMEKCGQAGISYVVVISAGFKEASLEGARLEREITAIAGKYGMRMVGPNCLGIIDTSSSLNASFAASMAFPGNIAMMSQSGAICTVTLDWADRIGVGFSKFISLGNKADLAENDFLELFMKDDSTAVIAAYLEGVKDGPRFMDVARNVTREKPVIIVKSGRTAVGSRAVSSHTGTLAGSDAAYTAAFRQSGVIRADSLEEMLDYSRAFSTYPLPRGKKVAILTNAGGLGILTADACHSIGLSITSFEEETITKLKQKLPEAAGLYNPVDVLGDASPQLYEHALEVLLADPNVDGIIVLVSPQAMTDVPAIAQSLIKMVKTSDKPILCNLAGGMRIAAGEEILNQHGIPNYPSSERAVASLKALCDYSSIKVKEHTTPVTMPVNREAAQKIIDDAIANGRRTLGLESLGLLTAYGIPVVQSRMAGNLPEAIAACEEIGYPVVMKIISPDISHKTDVGGIKLNLVDAKDVEHAYLTMMSDVKHYMPNAQITGVQVQQMVTGGKEVIIGMDRDPQFGPLLMFGLGGVYVEFLKDVSFAVAPVNDKEAQHMIASIKTYPLIAGVRGEKPSDIKAIVDTLLKVSQLVMDFPSLAEFEMNPLMVMPEGKGCLAMDVRMTLRNE</sequence>
<evidence type="ECO:0000256" key="4">
    <source>
        <dbReference type="ARBA" id="ARBA00022741"/>
    </source>
</evidence>
<dbReference type="GO" id="GO:0005524">
    <property type="term" value="F:ATP binding"/>
    <property type="evidence" value="ECO:0007669"/>
    <property type="project" value="UniProtKB-UniRule"/>
</dbReference>
<accession>L0KVZ7</accession>
<evidence type="ECO:0000313" key="8">
    <source>
        <dbReference type="EMBL" id="AGB48850.1"/>
    </source>
</evidence>
<dbReference type="Pfam" id="PF13380">
    <property type="entry name" value="CoA_binding_2"/>
    <property type="match status" value="1"/>
</dbReference>
<evidence type="ECO:0000256" key="1">
    <source>
        <dbReference type="ARBA" id="ARBA00001619"/>
    </source>
</evidence>
<reference evidence="9" key="1">
    <citation type="submission" date="2012-02" db="EMBL/GenBank/DDBJ databases">
        <title>Complete sequence of chromosome of Methanomethylovorans hollandica DSM 15978.</title>
        <authorList>
            <person name="Lucas S."/>
            <person name="Copeland A."/>
            <person name="Lapidus A."/>
            <person name="Glavina del Rio T."/>
            <person name="Dalin E."/>
            <person name="Tice H."/>
            <person name="Bruce D."/>
            <person name="Goodwin L."/>
            <person name="Pitluck S."/>
            <person name="Peters L."/>
            <person name="Mikhailova N."/>
            <person name="Held B."/>
            <person name="Kyrpides N."/>
            <person name="Mavromatis K."/>
            <person name="Ivanova N."/>
            <person name="Brettin T."/>
            <person name="Detter J.C."/>
            <person name="Han C."/>
            <person name="Larimer F."/>
            <person name="Land M."/>
            <person name="Hauser L."/>
            <person name="Markowitz V."/>
            <person name="Cheng J.-F."/>
            <person name="Hugenholtz P."/>
            <person name="Woyke T."/>
            <person name="Wu D."/>
            <person name="Spring S."/>
            <person name="Schroeder M."/>
            <person name="Brambilla E."/>
            <person name="Klenk H.-P."/>
            <person name="Eisen J.A."/>
        </authorList>
    </citation>
    <scope>NUCLEOTIDE SEQUENCE [LARGE SCALE GENOMIC DNA]</scope>
    <source>
        <strain evidence="9">DSM 15978 / NBRC 107637 / DMS1</strain>
    </source>
</reference>
<organism evidence="8 9">
    <name type="scientific">Methanomethylovorans hollandica (strain DSM 15978 / NBRC 107637 / DMS1)</name>
    <dbReference type="NCBI Taxonomy" id="867904"/>
    <lineage>
        <taxon>Archaea</taxon>
        <taxon>Methanobacteriati</taxon>
        <taxon>Methanobacteriota</taxon>
        <taxon>Stenosarchaea group</taxon>
        <taxon>Methanomicrobia</taxon>
        <taxon>Methanosarcinales</taxon>
        <taxon>Methanosarcinaceae</taxon>
        <taxon>Methanomethylovorans</taxon>
    </lineage>
</organism>
<dbReference type="GO" id="GO:0043758">
    <property type="term" value="F:acetate-CoA ligase (ADP-forming) activity"/>
    <property type="evidence" value="ECO:0007669"/>
    <property type="project" value="UniProtKB-EC"/>
</dbReference>